<protein>
    <submittedName>
        <fullName evidence="11">Sugar porter family MFS transporter</fullName>
    </submittedName>
</protein>
<dbReference type="PROSITE" id="PS00217">
    <property type="entry name" value="SUGAR_TRANSPORT_2"/>
    <property type="match status" value="1"/>
</dbReference>
<dbReference type="GO" id="GO:0022857">
    <property type="term" value="F:transmembrane transporter activity"/>
    <property type="evidence" value="ECO:0007669"/>
    <property type="project" value="InterPro"/>
</dbReference>
<keyword evidence="6 9" id="KW-1133">Transmembrane helix</keyword>
<dbReference type="InterPro" id="IPR036259">
    <property type="entry name" value="MFS_trans_sf"/>
</dbReference>
<keyword evidence="7 9" id="KW-0472">Membrane</keyword>
<name>A0AA90SLV5_9ACTN</name>
<organism evidence="11 12">
    <name type="scientific">Tsukamurella strandjordii</name>
    <dbReference type="NCBI Taxonomy" id="147577"/>
    <lineage>
        <taxon>Bacteria</taxon>
        <taxon>Bacillati</taxon>
        <taxon>Actinomycetota</taxon>
        <taxon>Actinomycetes</taxon>
        <taxon>Mycobacteriales</taxon>
        <taxon>Tsukamurellaceae</taxon>
        <taxon>Tsukamurella</taxon>
    </lineage>
</organism>
<feature type="transmembrane region" description="Helical" evidence="9">
    <location>
        <begin position="97"/>
        <end position="115"/>
    </location>
</feature>
<feature type="transmembrane region" description="Helical" evidence="9">
    <location>
        <begin position="312"/>
        <end position="330"/>
    </location>
</feature>
<dbReference type="CDD" id="cd17359">
    <property type="entry name" value="MFS_XylE_like"/>
    <property type="match status" value="1"/>
</dbReference>
<dbReference type="AlphaFoldDB" id="A0AA90SLV5"/>
<feature type="transmembrane region" description="Helical" evidence="9">
    <location>
        <begin position="337"/>
        <end position="361"/>
    </location>
</feature>
<dbReference type="PROSITE" id="PS50850">
    <property type="entry name" value="MFS"/>
    <property type="match status" value="1"/>
</dbReference>
<sequence>MAHGSIDTPHGGVALPPLRPGPHQRRLDLVAVVATFGGLLFGYDTGVINGALEPMKKDLGLTSVTEGLVTSTLLIGAAVGALACGRLNDRLGRKRTLTLLAVIFFGGTMGAVFAPDLLVMLPARFVLGFAVGGASVTVPVYLSELAPTERRGALSGRNELAIVIGQMSAFIINAIIANVWGEHEGVWRYMLAVCAVPAVFLFIGMLRMPESPRWLISKGRDDEALGVLMQIRSEDRARAEMAEVGHLAEEEAATKTGGWYDLSVPWIRRIMIAAIGLAIAQQVTGINSVMYYGSQLLTVAGFDANSALLANIAPGIIAVVGSAICLFFLIDRVPRRTMIIGGLIATTTCHGLIVIASLLIPEGIVKAYVILALVVLFVFCMQLALNVPVWVCLSELFPLRMRGFGMGLSVLVLWVTNAIVAFGFPIMVDATGITGSFMVFFVLGVFFVGFLWKFLPNTSGRSLEQLEESFASGDFR</sequence>
<keyword evidence="4" id="KW-1003">Cell membrane</keyword>
<dbReference type="NCBIfam" id="TIGR00879">
    <property type="entry name" value="SP"/>
    <property type="match status" value="1"/>
</dbReference>
<accession>A0AA90SLV5</accession>
<dbReference type="InterPro" id="IPR020846">
    <property type="entry name" value="MFS_dom"/>
</dbReference>
<feature type="transmembrane region" description="Helical" evidence="9">
    <location>
        <begin position="405"/>
        <end position="427"/>
    </location>
</feature>
<comment type="similarity">
    <text evidence="2 8">Belongs to the major facilitator superfamily. Sugar transporter (TC 2.A.1.1) family.</text>
</comment>
<dbReference type="EMBL" id="JAUTIX010000004">
    <property type="protein sequence ID" value="MDP0398662.1"/>
    <property type="molecule type" value="Genomic_DNA"/>
</dbReference>
<feature type="transmembrane region" description="Helical" evidence="9">
    <location>
        <begin position="433"/>
        <end position="455"/>
    </location>
</feature>
<feature type="transmembrane region" description="Helical" evidence="9">
    <location>
        <begin position="367"/>
        <end position="393"/>
    </location>
</feature>
<feature type="domain" description="Major facilitator superfamily (MFS) profile" evidence="10">
    <location>
        <begin position="30"/>
        <end position="459"/>
    </location>
</feature>
<evidence type="ECO:0000256" key="3">
    <source>
        <dbReference type="ARBA" id="ARBA00022448"/>
    </source>
</evidence>
<dbReference type="Gene3D" id="1.20.1250.20">
    <property type="entry name" value="MFS general substrate transporter like domains"/>
    <property type="match status" value="1"/>
</dbReference>
<reference evidence="11" key="1">
    <citation type="submission" date="2023-08" db="EMBL/GenBank/DDBJ databases">
        <title>The draft genome of Tsukamurella strandjordii strain 050030.</title>
        <authorList>
            <person name="Zhao F."/>
            <person name="Feng Y."/>
            <person name="Zong Z."/>
        </authorList>
    </citation>
    <scope>NUCLEOTIDE SEQUENCE</scope>
    <source>
        <strain evidence="11">050030</strain>
    </source>
</reference>
<dbReference type="GO" id="GO:0005886">
    <property type="term" value="C:plasma membrane"/>
    <property type="evidence" value="ECO:0007669"/>
    <property type="project" value="UniProtKB-SubCell"/>
</dbReference>
<evidence type="ECO:0000259" key="10">
    <source>
        <dbReference type="PROSITE" id="PS50850"/>
    </source>
</evidence>
<dbReference type="PRINTS" id="PR00171">
    <property type="entry name" value="SUGRTRNSPORT"/>
</dbReference>
<feature type="transmembrane region" description="Helical" evidence="9">
    <location>
        <begin position="270"/>
        <end position="292"/>
    </location>
</feature>
<dbReference type="InterPro" id="IPR050814">
    <property type="entry name" value="Myo-inositol_Transporter"/>
</dbReference>
<evidence type="ECO:0000256" key="2">
    <source>
        <dbReference type="ARBA" id="ARBA00010992"/>
    </source>
</evidence>
<evidence type="ECO:0000313" key="11">
    <source>
        <dbReference type="EMBL" id="MDP0398662.1"/>
    </source>
</evidence>
<keyword evidence="12" id="KW-1185">Reference proteome</keyword>
<evidence type="ECO:0000256" key="9">
    <source>
        <dbReference type="SAM" id="Phobius"/>
    </source>
</evidence>
<dbReference type="InterPro" id="IPR003663">
    <property type="entry name" value="Sugar/inositol_transpt"/>
</dbReference>
<keyword evidence="5 9" id="KW-0812">Transmembrane</keyword>
<feature type="transmembrane region" description="Helical" evidence="9">
    <location>
        <begin position="121"/>
        <end position="142"/>
    </location>
</feature>
<dbReference type="InterPro" id="IPR005828">
    <property type="entry name" value="MFS_sugar_transport-like"/>
</dbReference>
<comment type="subcellular location">
    <subcellularLocation>
        <location evidence="1">Cell membrane</location>
        <topology evidence="1">Multi-pass membrane protein</topology>
    </subcellularLocation>
</comment>
<feature type="transmembrane region" description="Helical" evidence="9">
    <location>
        <begin position="162"/>
        <end position="180"/>
    </location>
</feature>
<evidence type="ECO:0000313" key="12">
    <source>
        <dbReference type="Proteomes" id="UP001178281"/>
    </source>
</evidence>
<dbReference type="InterPro" id="IPR047984">
    <property type="entry name" value="XylE-like"/>
</dbReference>
<dbReference type="SUPFAM" id="SSF103473">
    <property type="entry name" value="MFS general substrate transporter"/>
    <property type="match status" value="1"/>
</dbReference>
<evidence type="ECO:0000256" key="1">
    <source>
        <dbReference type="ARBA" id="ARBA00004651"/>
    </source>
</evidence>
<evidence type="ECO:0000256" key="4">
    <source>
        <dbReference type="ARBA" id="ARBA00022475"/>
    </source>
</evidence>
<feature type="transmembrane region" description="Helical" evidence="9">
    <location>
        <begin position="29"/>
        <end position="48"/>
    </location>
</feature>
<feature type="transmembrane region" description="Helical" evidence="9">
    <location>
        <begin position="68"/>
        <end position="85"/>
    </location>
</feature>
<proteinExistence type="inferred from homology"/>
<evidence type="ECO:0000256" key="8">
    <source>
        <dbReference type="RuleBase" id="RU003346"/>
    </source>
</evidence>
<dbReference type="InterPro" id="IPR005829">
    <property type="entry name" value="Sugar_transporter_CS"/>
</dbReference>
<dbReference type="PANTHER" id="PTHR48020">
    <property type="entry name" value="PROTON MYO-INOSITOL COTRANSPORTER"/>
    <property type="match status" value="1"/>
</dbReference>
<dbReference type="RefSeq" id="WP_220659489.1">
    <property type="nucleotide sequence ID" value="NZ_CBCSFC010000012.1"/>
</dbReference>
<comment type="caution">
    <text evidence="11">The sequence shown here is derived from an EMBL/GenBank/DDBJ whole genome shotgun (WGS) entry which is preliminary data.</text>
</comment>
<feature type="transmembrane region" description="Helical" evidence="9">
    <location>
        <begin position="186"/>
        <end position="206"/>
    </location>
</feature>
<evidence type="ECO:0000256" key="5">
    <source>
        <dbReference type="ARBA" id="ARBA00022692"/>
    </source>
</evidence>
<gene>
    <name evidence="11" type="ORF">Q7X28_12060</name>
</gene>
<dbReference type="Pfam" id="PF00083">
    <property type="entry name" value="Sugar_tr"/>
    <property type="match status" value="1"/>
</dbReference>
<evidence type="ECO:0000256" key="7">
    <source>
        <dbReference type="ARBA" id="ARBA00023136"/>
    </source>
</evidence>
<evidence type="ECO:0000256" key="6">
    <source>
        <dbReference type="ARBA" id="ARBA00022989"/>
    </source>
</evidence>
<keyword evidence="3 8" id="KW-0813">Transport</keyword>
<dbReference type="Proteomes" id="UP001178281">
    <property type="component" value="Unassembled WGS sequence"/>
</dbReference>
<dbReference type="PANTHER" id="PTHR48020:SF12">
    <property type="entry name" value="PROTON MYO-INOSITOL COTRANSPORTER"/>
    <property type="match status" value="1"/>
</dbReference>